<dbReference type="InterPro" id="IPR003812">
    <property type="entry name" value="Fido"/>
</dbReference>
<protein>
    <recommendedName>
        <fullName evidence="2">Fido domain-containing protein</fullName>
    </recommendedName>
</protein>
<dbReference type="PANTHER" id="PTHR13504:SF38">
    <property type="entry name" value="FIDO DOMAIN-CONTAINING PROTEIN"/>
    <property type="match status" value="1"/>
</dbReference>
<feature type="active site" evidence="1">
    <location>
        <position position="206"/>
    </location>
</feature>
<proteinExistence type="predicted"/>
<evidence type="ECO:0000259" key="2">
    <source>
        <dbReference type="PROSITE" id="PS51459"/>
    </source>
</evidence>
<dbReference type="SUPFAM" id="SSF140931">
    <property type="entry name" value="Fic-like"/>
    <property type="match status" value="1"/>
</dbReference>
<name>A0AAD5U923_9FUNG</name>
<dbReference type="Pfam" id="PF02661">
    <property type="entry name" value="Fic"/>
    <property type="match status" value="1"/>
</dbReference>
<dbReference type="InterPro" id="IPR036597">
    <property type="entry name" value="Fido-like_dom_sf"/>
</dbReference>
<evidence type="ECO:0000313" key="3">
    <source>
        <dbReference type="EMBL" id="KAJ3250762.1"/>
    </source>
</evidence>
<dbReference type="InterPro" id="IPR040198">
    <property type="entry name" value="Fido_containing"/>
</dbReference>
<sequence length="273" mass="31595">MTGRITQLRIDFDIPNELFRNPRTTSNTKFLSDIIDCRIKKDAYDDDNLREFFSGYIEHHKLDYLKETFIGENIVKGSTTIEDVEKILSNPQNQRLSLKFYNMKRAIEKLFPTIIRTEIDITRFTPKFIMDIHKIIGEGVIDDAGQYRKKFCKPSKVDWVYLYPDLIEKSLEGLCCNVRNAMETEEDILTKIKITSSFVTNFLHIHPFSNGNGRTARLLASWLLSTISIVPIPFYSSSAASKDDFLNCVIEAQQFSDFIPKDLSLYILEAVQH</sequence>
<feature type="domain" description="Fido" evidence="2">
    <location>
        <begin position="124"/>
        <end position="269"/>
    </location>
</feature>
<keyword evidence="4" id="KW-1185">Reference proteome</keyword>
<dbReference type="PROSITE" id="PS51459">
    <property type="entry name" value="FIDO"/>
    <property type="match status" value="1"/>
</dbReference>
<feature type="non-terminal residue" evidence="3">
    <location>
        <position position="273"/>
    </location>
</feature>
<comment type="caution">
    <text evidence="3">The sequence shown here is derived from an EMBL/GenBank/DDBJ whole genome shotgun (WGS) entry which is preliminary data.</text>
</comment>
<reference evidence="3" key="1">
    <citation type="submission" date="2020-05" db="EMBL/GenBank/DDBJ databases">
        <title>Phylogenomic resolution of chytrid fungi.</title>
        <authorList>
            <person name="Stajich J.E."/>
            <person name="Amses K."/>
            <person name="Simmons R."/>
            <person name="Seto K."/>
            <person name="Myers J."/>
            <person name="Bonds A."/>
            <person name="Quandt C.A."/>
            <person name="Barry K."/>
            <person name="Liu P."/>
            <person name="Grigoriev I."/>
            <person name="Longcore J.E."/>
            <person name="James T.Y."/>
        </authorList>
    </citation>
    <scope>NUCLEOTIDE SEQUENCE</scope>
    <source>
        <strain evidence="3">PLAUS21</strain>
    </source>
</reference>
<evidence type="ECO:0000313" key="4">
    <source>
        <dbReference type="Proteomes" id="UP001210925"/>
    </source>
</evidence>
<dbReference type="PANTHER" id="PTHR13504">
    <property type="entry name" value="FIDO DOMAIN-CONTAINING PROTEIN DDB_G0283145"/>
    <property type="match status" value="1"/>
</dbReference>
<organism evidence="3 4">
    <name type="scientific">Boothiomyces macroporosus</name>
    <dbReference type="NCBI Taxonomy" id="261099"/>
    <lineage>
        <taxon>Eukaryota</taxon>
        <taxon>Fungi</taxon>
        <taxon>Fungi incertae sedis</taxon>
        <taxon>Chytridiomycota</taxon>
        <taxon>Chytridiomycota incertae sedis</taxon>
        <taxon>Chytridiomycetes</taxon>
        <taxon>Rhizophydiales</taxon>
        <taxon>Terramycetaceae</taxon>
        <taxon>Boothiomyces</taxon>
    </lineage>
</organism>
<dbReference type="EMBL" id="JADGKB010000226">
    <property type="protein sequence ID" value="KAJ3250762.1"/>
    <property type="molecule type" value="Genomic_DNA"/>
</dbReference>
<dbReference type="Gene3D" id="1.10.3290.10">
    <property type="entry name" value="Fido-like domain"/>
    <property type="match status" value="1"/>
</dbReference>
<gene>
    <name evidence="3" type="ORF">HK103_003185</name>
</gene>
<evidence type="ECO:0000256" key="1">
    <source>
        <dbReference type="PIRSR" id="PIRSR640198-1"/>
    </source>
</evidence>
<dbReference type="AlphaFoldDB" id="A0AAD5U923"/>
<dbReference type="Proteomes" id="UP001210925">
    <property type="component" value="Unassembled WGS sequence"/>
</dbReference>
<accession>A0AAD5U923</accession>